<organism evidence="1 2">
    <name type="scientific">Aromatoleum diolicum</name>
    <dbReference type="NCBI Taxonomy" id="75796"/>
    <lineage>
        <taxon>Bacteria</taxon>
        <taxon>Pseudomonadati</taxon>
        <taxon>Pseudomonadota</taxon>
        <taxon>Betaproteobacteria</taxon>
        <taxon>Rhodocyclales</taxon>
        <taxon>Rhodocyclaceae</taxon>
        <taxon>Aromatoleum</taxon>
    </lineage>
</organism>
<evidence type="ECO:0000313" key="1">
    <source>
        <dbReference type="EMBL" id="NMG74685.1"/>
    </source>
</evidence>
<protein>
    <recommendedName>
        <fullName evidence="3">Transposase</fullName>
    </recommendedName>
</protein>
<name>A0ABX1Q9H4_9RHOO</name>
<comment type="caution">
    <text evidence="1">The sequence shown here is derived from an EMBL/GenBank/DDBJ whole genome shotgun (WGS) entry which is preliminary data.</text>
</comment>
<evidence type="ECO:0000313" key="2">
    <source>
        <dbReference type="Proteomes" id="UP000648984"/>
    </source>
</evidence>
<evidence type="ECO:0008006" key="3">
    <source>
        <dbReference type="Google" id="ProtNLM"/>
    </source>
</evidence>
<sequence length="99" mass="11011">MARGSTRRRWPSSKLHEVRGLVASVLRRVQAEEPASCALETGNELVRRRFQIVENRLTEAAVRRRAENVAEVARSTAKLTGYPGSFETALKCVAVENST</sequence>
<keyword evidence="2" id="KW-1185">Reference proteome</keyword>
<dbReference type="Proteomes" id="UP000648984">
    <property type="component" value="Unassembled WGS sequence"/>
</dbReference>
<reference evidence="1 2" key="1">
    <citation type="submission" date="2019-12" db="EMBL/GenBank/DDBJ databases">
        <title>Comparative genomics gives insights into the taxonomy of the Azoarcus-Aromatoleum group and reveals separate origins of nif in the plant-associated Azoarcus and non-plant-associated Aromatoleum sub-groups.</title>
        <authorList>
            <person name="Lafos M."/>
            <person name="Maluk M."/>
            <person name="Batista M."/>
            <person name="Junghare M."/>
            <person name="Carmona M."/>
            <person name="Faoro H."/>
            <person name="Cruz L.M."/>
            <person name="Battistoni F."/>
            <person name="De Souza E."/>
            <person name="Pedrosa F."/>
            <person name="Chen W.-M."/>
            <person name="Poole P.S."/>
            <person name="Dixon R.A."/>
            <person name="James E.K."/>
        </authorList>
    </citation>
    <scope>NUCLEOTIDE SEQUENCE [LARGE SCALE GENOMIC DNA]</scope>
    <source>
        <strain evidence="1 2">22Lin</strain>
    </source>
</reference>
<dbReference type="RefSeq" id="WP_169259813.1">
    <property type="nucleotide sequence ID" value="NZ_WTVQ01000010.1"/>
</dbReference>
<gene>
    <name evidence="1" type="ORF">GPA25_07910</name>
</gene>
<dbReference type="EMBL" id="WTVQ01000010">
    <property type="protein sequence ID" value="NMG74685.1"/>
    <property type="molecule type" value="Genomic_DNA"/>
</dbReference>
<accession>A0ABX1Q9H4</accession>
<proteinExistence type="predicted"/>